<dbReference type="Pfam" id="PF04670">
    <property type="entry name" value="Gtr1_RagA"/>
    <property type="match status" value="1"/>
</dbReference>
<dbReference type="GO" id="GO:1990131">
    <property type="term" value="C:Gtr1-Gtr2 GTPase complex"/>
    <property type="evidence" value="ECO:0007669"/>
    <property type="project" value="TreeGrafter"/>
</dbReference>
<evidence type="ECO:0000256" key="2">
    <source>
        <dbReference type="ARBA" id="ARBA00023134"/>
    </source>
</evidence>
<dbReference type="GO" id="GO:0005764">
    <property type="term" value="C:lysosome"/>
    <property type="evidence" value="ECO:0007669"/>
    <property type="project" value="TreeGrafter"/>
</dbReference>
<dbReference type="InterPro" id="IPR027417">
    <property type="entry name" value="P-loop_NTPase"/>
</dbReference>
<organism evidence="3 4">
    <name type="scientific">Promethearchaeum syntrophicum</name>
    <dbReference type="NCBI Taxonomy" id="2594042"/>
    <lineage>
        <taxon>Archaea</taxon>
        <taxon>Promethearchaeati</taxon>
        <taxon>Promethearchaeota</taxon>
        <taxon>Promethearchaeia</taxon>
        <taxon>Promethearchaeales</taxon>
        <taxon>Promethearchaeaceae</taxon>
        <taxon>Promethearchaeum</taxon>
    </lineage>
</organism>
<name>A0A5B9D7T4_9ARCH</name>
<dbReference type="EMBL" id="CP042905">
    <property type="protein sequence ID" value="QEE14947.1"/>
    <property type="molecule type" value="Genomic_DNA"/>
</dbReference>
<reference evidence="3 4" key="2">
    <citation type="journal article" date="2024" name="Int. J. Syst. Evol. Microbiol.">
        <title>Promethearchaeum syntrophicum gen. nov., sp. nov., an anaerobic, obligately syntrophic archaeon, the first isolate of the lineage 'Asgard' archaea, and proposal of the new archaeal phylum Promethearchaeota phyl. nov. and kingdom Promethearchaeati regn. nov.</title>
        <authorList>
            <person name="Imachi H."/>
            <person name="Nobu M.K."/>
            <person name="Kato S."/>
            <person name="Takaki Y."/>
            <person name="Miyazaki M."/>
            <person name="Miyata M."/>
            <person name="Ogawara M."/>
            <person name="Saito Y."/>
            <person name="Sakai S."/>
            <person name="Tahara Y.O."/>
            <person name="Takano Y."/>
            <person name="Tasumi E."/>
            <person name="Uematsu K."/>
            <person name="Yoshimura T."/>
            <person name="Itoh T."/>
            <person name="Ohkuma M."/>
            <person name="Takai K."/>
        </authorList>
    </citation>
    <scope>NUCLEOTIDE SEQUENCE [LARGE SCALE GENOMIC DNA]</scope>
    <source>
        <strain evidence="3 4">MK-D1</strain>
    </source>
</reference>
<keyword evidence="1" id="KW-0547">Nucleotide-binding</keyword>
<dbReference type="GO" id="GO:0009267">
    <property type="term" value="P:cellular response to starvation"/>
    <property type="evidence" value="ECO:0007669"/>
    <property type="project" value="TreeGrafter"/>
</dbReference>
<keyword evidence="4" id="KW-1185">Reference proteome</keyword>
<dbReference type="SUPFAM" id="SSF52540">
    <property type="entry name" value="P-loop containing nucleoside triphosphate hydrolases"/>
    <property type="match status" value="1"/>
</dbReference>
<dbReference type="AlphaFoldDB" id="A0A5B9D7T4"/>
<dbReference type="InterPro" id="IPR006762">
    <property type="entry name" value="Gtr1_RagA"/>
</dbReference>
<dbReference type="Gene3D" id="3.40.50.300">
    <property type="entry name" value="P-loop containing nucleotide triphosphate hydrolases"/>
    <property type="match status" value="1"/>
</dbReference>
<evidence type="ECO:0000313" key="3">
    <source>
        <dbReference type="EMBL" id="QEE14947.1"/>
    </source>
</evidence>
<dbReference type="PANTHER" id="PTHR11259">
    <property type="entry name" value="RAS-RELATED GTP BINDING RAG/GTR YEAST"/>
    <property type="match status" value="1"/>
</dbReference>
<accession>A0A5B9D7T4</accession>
<dbReference type="GO" id="GO:0003924">
    <property type="term" value="F:GTPase activity"/>
    <property type="evidence" value="ECO:0007669"/>
    <property type="project" value="TreeGrafter"/>
</dbReference>
<sequence length="325" mass="37670">MQSKRKIIFAGLDNSGKTSIIISLQEKFSYFDTKPTLGLSRSKFSTLDCLGFGIVLWDLGAQRKFRKNYFKHRYQVFSNTSSVFYIIDIQDSNRFNESIEYFSKIIDVYNELDEKTDFFICFHKVDPDISNKREIQDKIKILIENLLSIAQNSRISFFNTTIYDLSSLFLAFSNGIMHFSPIALLINEQLEEFAKLSNSSAVLLMSEDLLVIGNYSMSDYYIDLCEIVGLRFLNVMDSFKSNPVRLDNVIVEVNYDTELIVSNENEKPLKRGQKAKIVMTSFKISNNIQFYIITFIKNILMSKSHEDLLPILKNNLSDMMYLLIK</sequence>
<evidence type="ECO:0000256" key="1">
    <source>
        <dbReference type="ARBA" id="ARBA00022741"/>
    </source>
</evidence>
<gene>
    <name evidence="3" type="ORF">DSAG12_00770</name>
</gene>
<dbReference type="GO" id="GO:0005525">
    <property type="term" value="F:GTP binding"/>
    <property type="evidence" value="ECO:0007669"/>
    <property type="project" value="UniProtKB-KW"/>
</dbReference>
<dbReference type="GO" id="GO:1904263">
    <property type="term" value="P:positive regulation of TORC1 signaling"/>
    <property type="evidence" value="ECO:0007669"/>
    <property type="project" value="TreeGrafter"/>
</dbReference>
<dbReference type="KEGG" id="psyt:DSAG12_00770"/>
<dbReference type="PANTHER" id="PTHR11259:SF2">
    <property type="entry name" value="GH16429P"/>
    <property type="match status" value="1"/>
</dbReference>
<dbReference type="Proteomes" id="UP000321408">
    <property type="component" value="Chromosome"/>
</dbReference>
<protein>
    <submittedName>
        <fullName evidence="3">ADP-ribosylation factor-like protein</fullName>
    </submittedName>
</protein>
<evidence type="ECO:0000313" key="4">
    <source>
        <dbReference type="Proteomes" id="UP000321408"/>
    </source>
</evidence>
<dbReference type="RefSeq" id="WP_147661882.1">
    <property type="nucleotide sequence ID" value="NZ_CP042905.2"/>
</dbReference>
<dbReference type="GeneID" id="41328772"/>
<proteinExistence type="predicted"/>
<keyword evidence="2" id="KW-0342">GTP-binding</keyword>
<reference evidence="3 4" key="1">
    <citation type="journal article" date="2020" name="Nature">
        <title>Isolation of an archaeon at the prokaryote-eukaryote interface.</title>
        <authorList>
            <person name="Imachi H."/>
            <person name="Nobu M.K."/>
            <person name="Nakahara N."/>
            <person name="Morono Y."/>
            <person name="Ogawara M."/>
            <person name="Takaki Y."/>
            <person name="Takano Y."/>
            <person name="Uematsu K."/>
            <person name="Ikuta T."/>
            <person name="Ito M."/>
            <person name="Matsui Y."/>
            <person name="Miyazaki M."/>
            <person name="Murata K."/>
            <person name="Saito Y."/>
            <person name="Sakai S."/>
            <person name="Song C."/>
            <person name="Tasumi E."/>
            <person name="Yamanaka Y."/>
            <person name="Yamaguchi T."/>
            <person name="Kamagata Y."/>
            <person name="Tamaki H."/>
            <person name="Takai K."/>
        </authorList>
    </citation>
    <scope>NUCLEOTIDE SEQUENCE [LARGE SCALE GENOMIC DNA]</scope>
    <source>
        <strain evidence="3 4">MK-D1</strain>
    </source>
</reference>
<dbReference type="PROSITE" id="PS51417">
    <property type="entry name" value="ARF"/>
    <property type="match status" value="1"/>
</dbReference>